<sequence length="708" mass="80199">MKTKSPFSVGNCHVSPFENKLNHADNECILQPKFIELLCFLTECYPHAVTREELIDNVWDGNQFVGEKALTNAIWHLRKAFKELDPSNTYIETLRKTGYRLAQPPRFTTADESAQKNNNTPKTKYLYPFILSVLLIIIICGSYLYSLKMPPTSKQHVADIRLYEHIETITTSPGRELFPAISNDNHFLVYSWRRPGFKANLYLRDLYMPEQAAVALTDTPFIEGRAVFSHDREQLFYYQRGAGSSCKIIKYTLANAKKVTLGECGNRLSTDLDINATDSQLVFISGNKNSQVNQTQLNLVDLHSSPHAITQVPCPNNCQFYDESVVYSPDGKQLVVSRNLPSGFEELFLVDINTGSAQQLTSGFVEIKGVDWHPKKDLLVFSGIKKGKRQGYFYNFTTKTLTNAHVDGLSYPEYAQDGSLYFHQWNTDSALMRVATNNAVASSPFPILSTHFNTRFPDYNERSGKLAFISNESGSKELWVANKDGTARKQLTQLKTNIYSPIWSPSGRYIAFVVAKRGEHAFYVYDFNSQTSTALTTNFSSHGKPSWSHDSTNVLVSDGEHVFRFDLKGNNLGQVIKQSTLYAYEDKQGALIFANPDAKQLWIKPPGSENAQLLVASINLSNHTSWYYQEGETQALSRVYYFNVAQGDYRLSYYDFASASHHDIIRLPERSFSRTSGLTYIATAGWLIYTSYKSPQIDIKRIDAKYLP</sequence>
<keyword evidence="2 3" id="KW-0238">DNA-binding</keyword>
<protein>
    <recommendedName>
        <fullName evidence="5">OmpR/PhoB-type domain-containing protein</fullName>
    </recommendedName>
</protein>
<evidence type="ECO:0000313" key="6">
    <source>
        <dbReference type="EMBL" id="ALS31720.1"/>
    </source>
</evidence>
<evidence type="ECO:0000256" key="1">
    <source>
        <dbReference type="ARBA" id="ARBA00009820"/>
    </source>
</evidence>
<dbReference type="Gene3D" id="2.120.10.30">
    <property type="entry name" value="TolB, C-terminal domain"/>
    <property type="match status" value="2"/>
</dbReference>
<reference evidence="6 7" key="1">
    <citation type="submission" date="2015-03" db="EMBL/GenBank/DDBJ databases">
        <authorList>
            <person name="Murphy D."/>
        </authorList>
    </citation>
    <scope>NUCLEOTIDE SEQUENCE [LARGE SCALE GENOMIC DNA]</scope>
    <source>
        <strain evidence="6 7">KMM 520</strain>
    </source>
</reference>
<dbReference type="PATRIC" id="fig|1315283.4.peg.314"/>
<dbReference type="EMBL" id="CP011034">
    <property type="protein sequence ID" value="ALS31720.1"/>
    <property type="molecule type" value="Genomic_DNA"/>
</dbReference>
<dbReference type="SUPFAM" id="SSF82171">
    <property type="entry name" value="DPP6 N-terminal domain-like"/>
    <property type="match status" value="2"/>
</dbReference>
<dbReference type="InterPro" id="IPR036388">
    <property type="entry name" value="WH-like_DNA-bd_sf"/>
</dbReference>
<name>A0A0U2WTT5_9GAMM</name>
<keyword evidence="4" id="KW-0812">Transmembrane</keyword>
<dbReference type="InterPro" id="IPR011042">
    <property type="entry name" value="6-blade_b-propeller_TolB-like"/>
</dbReference>
<feature type="domain" description="OmpR/PhoB-type" evidence="5">
    <location>
        <begin position="4"/>
        <end position="103"/>
    </location>
</feature>
<dbReference type="AlphaFoldDB" id="A0A0U2WTT5"/>
<dbReference type="SUPFAM" id="SSF46894">
    <property type="entry name" value="C-terminal effector domain of the bipartite response regulators"/>
    <property type="match status" value="1"/>
</dbReference>
<dbReference type="PANTHER" id="PTHR36842:SF1">
    <property type="entry name" value="PROTEIN TOLB"/>
    <property type="match status" value="1"/>
</dbReference>
<dbReference type="Proteomes" id="UP000065261">
    <property type="component" value="Chromosome I"/>
</dbReference>
<evidence type="ECO:0000313" key="7">
    <source>
        <dbReference type="Proteomes" id="UP000065261"/>
    </source>
</evidence>
<evidence type="ECO:0000256" key="4">
    <source>
        <dbReference type="SAM" id="Phobius"/>
    </source>
</evidence>
<dbReference type="GO" id="GO:0006355">
    <property type="term" value="P:regulation of DNA-templated transcription"/>
    <property type="evidence" value="ECO:0007669"/>
    <property type="project" value="InterPro"/>
</dbReference>
<dbReference type="OrthoDB" id="9782895at2"/>
<accession>A0A0U2WTT5</accession>
<dbReference type="Pfam" id="PF00486">
    <property type="entry name" value="Trans_reg_C"/>
    <property type="match status" value="1"/>
</dbReference>
<dbReference type="PROSITE" id="PS51755">
    <property type="entry name" value="OMPR_PHOB"/>
    <property type="match status" value="1"/>
</dbReference>
<dbReference type="InterPro" id="IPR001867">
    <property type="entry name" value="OmpR/PhoB-type_DNA-bd"/>
</dbReference>
<evidence type="ECO:0000259" key="5">
    <source>
        <dbReference type="PROSITE" id="PS51755"/>
    </source>
</evidence>
<dbReference type="KEGG" id="ptn:PTRA_a0351"/>
<comment type="similarity">
    <text evidence="1">Belongs to the TolB family.</text>
</comment>
<keyword evidence="4" id="KW-0472">Membrane</keyword>
<dbReference type="InterPro" id="IPR011659">
    <property type="entry name" value="WD40"/>
</dbReference>
<evidence type="ECO:0000256" key="3">
    <source>
        <dbReference type="PROSITE-ProRule" id="PRU01091"/>
    </source>
</evidence>
<dbReference type="Pfam" id="PF07676">
    <property type="entry name" value="PD40"/>
    <property type="match status" value="2"/>
</dbReference>
<dbReference type="GO" id="GO:0003677">
    <property type="term" value="F:DNA binding"/>
    <property type="evidence" value="ECO:0007669"/>
    <property type="project" value="UniProtKB-UniRule"/>
</dbReference>
<keyword evidence="4" id="KW-1133">Transmembrane helix</keyword>
<proteinExistence type="inferred from homology"/>
<dbReference type="SMART" id="SM00862">
    <property type="entry name" value="Trans_reg_C"/>
    <property type="match status" value="1"/>
</dbReference>
<dbReference type="PANTHER" id="PTHR36842">
    <property type="entry name" value="PROTEIN TOLB HOMOLOG"/>
    <property type="match status" value="1"/>
</dbReference>
<dbReference type="Gene3D" id="1.10.10.10">
    <property type="entry name" value="Winged helix-like DNA-binding domain superfamily/Winged helix DNA-binding domain"/>
    <property type="match status" value="1"/>
</dbReference>
<dbReference type="RefSeq" id="WP_058372438.1">
    <property type="nucleotide sequence ID" value="NZ_CP011034.1"/>
</dbReference>
<feature type="transmembrane region" description="Helical" evidence="4">
    <location>
        <begin position="125"/>
        <end position="145"/>
    </location>
</feature>
<gene>
    <name evidence="6" type="ORF">PTRA_a0351</name>
</gene>
<dbReference type="CDD" id="cd00383">
    <property type="entry name" value="trans_reg_C"/>
    <property type="match status" value="1"/>
</dbReference>
<dbReference type="InterPro" id="IPR016032">
    <property type="entry name" value="Sig_transdc_resp-reg_C-effctor"/>
</dbReference>
<feature type="DNA-binding region" description="OmpR/PhoB-type" evidence="3">
    <location>
        <begin position="4"/>
        <end position="103"/>
    </location>
</feature>
<organism evidence="6">
    <name type="scientific">Pseudoalteromonas translucida KMM 520</name>
    <dbReference type="NCBI Taxonomy" id="1315283"/>
    <lineage>
        <taxon>Bacteria</taxon>
        <taxon>Pseudomonadati</taxon>
        <taxon>Pseudomonadota</taxon>
        <taxon>Gammaproteobacteria</taxon>
        <taxon>Alteromonadales</taxon>
        <taxon>Pseudoalteromonadaceae</taxon>
        <taxon>Pseudoalteromonas</taxon>
    </lineage>
</organism>
<evidence type="ECO:0000256" key="2">
    <source>
        <dbReference type="ARBA" id="ARBA00023125"/>
    </source>
</evidence>
<dbReference type="GO" id="GO:0000160">
    <property type="term" value="P:phosphorelay signal transduction system"/>
    <property type="evidence" value="ECO:0007669"/>
    <property type="project" value="InterPro"/>
</dbReference>